<organism evidence="4">
    <name type="scientific">Panstrongylus lignarius</name>
    <dbReference type="NCBI Taxonomy" id="156445"/>
    <lineage>
        <taxon>Eukaryota</taxon>
        <taxon>Metazoa</taxon>
        <taxon>Ecdysozoa</taxon>
        <taxon>Arthropoda</taxon>
        <taxon>Hexapoda</taxon>
        <taxon>Insecta</taxon>
        <taxon>Pterygota</taxon>
        <taxon>Neoptera</taxon>
        <taxon>Paraneoptera</taxon>
        <taxon>Hemiptera</taxon>
        <taxon>Heteroptera</taxon>
        <taxon>Panheteroptera</taxon>
        <taxon>Cimicomorpha</taxon>
        <taxon>Reduviidae</taxon>
        <taxon>Triatominae</taxon>
        <taxon>Panstrongylus</taxon>
    </lineage>
</organism>
<dbReference type="InterPro" id="IPR016307">
    <property type="entry name" value="Prtase-inh_pacifastin"/>
</dbReference>
<dbReference type="PROSITE" id="PS51257">
    <property type="entry name" value="PROKAR_LIPOPROTEIN"/>
    <property type="match status" value="1"/>
</dbReference>
<evidence type="ECO:0000259" key="3">
    <source>
        <dbReference type="PROSITE" id="PS51446"/>
    </source>
</evidence>
<sequence length="154" mass="17193">MLRILVGLLLITLVAAGAGSCKRGTRVSAGDGCNTCTCSDHRILVNCTVRDCNAVQHKQRLHRRLHKREVPEEKKKVCTPGKPYIPDGDCNYCLCSEDGKNTHACTKLLFCEEPRSVKDEPCSHNDEFKSVDGCNDCRCDRHNFARCTKKKCPP</sequence>
<comment type="similarity">
    <text evidence="1 2">Belongs to the protease inhibitor I19 family.</text>
</comment>
<keyword evidence="1 2" id="KW-0722">Serine protease inhibitor</keyword>
<dbReference type="InterPro" id="IPR008037">
    <property type="entry name" value="Pacifastin_dom"/>
</dbReference>
<dbReference type="EMBL" id="GFTR01002592">
    <property type="protein sequence ID" value="JAW13834.1"/>
    <property type="molecule type" value="Transcribed_RNA"/>
</dbReference>
<feature type="signal peptide" evidence="1">
    <location>
        <begin position="1"/>
        <end position="16"/>
    </location>
</feature>
<comment type="subcellular location">
    <subcellularLocation>
        <location evidence="1">Secreted</location>
    </subcellularLocation>
</comment>
<evidence type="ECO:0000256" key="1">
    <source>
        <dbReference type="PIRNR" id="PIRNR001625"/>
    </source>
</evidence>
<feature type="domain" description="Pacifastin" evidence="3">
    <location>
        <begin position="119"/>
        <end position="154"/>
    </location>
</feature>
<evidence type="ECO:0000256" key="2">
    <source>
        <dbReference type="PROSITE-ProRule" id="PRU00776"/>
    </source>
</evidence>
<feature type="disulfide bond" evidence="2">
    <location>
        <begin position="137"/>
        <end position="147"/>
    </location>
</feature>
<feature type="site" description="Reactive bond" evidence="2">
    <location>
        <begin position="149"/>
        <end position="150"/>
    </location>
</feature>
<keyword evidence="1 2" id="KW-0646">Protease inhibitor</keyword>
<reference evidence="4" key="1">
    <citation type="journal article" date="2018" name="PLoS Negl. Trop. Dis.">
        <title>An insight into the salivary gland and fat body transcriptome of Panstrongylus lignarius (Hemiptera: Heteroptera), the main vector of Chagas disease in Peru.</title>
        <authorList>
            <person name="Nevoa J.C."/>
            <person name="Mendes M.T."/>
            <person name="da Silva M.V."/>
            <person name="Soares S.C."/>
            <person name="Oliveira C.J.F."/>
            <person name="Ribeiro J.M.C."/>
        </authorList>
    </citation>
    <scope>NUCLEOTIDE SEQUENCE</scope>
</reference>
<dbReference type="PROSITE" id="PS51446">
    <property type="entry name" value="PACIFASTIN"/>
    <property type="match status" value="1"/>
</dbReference>
<feature type="disulfide bond" evidence="2">
    <location>
        <begin position="134"/>
        <end position="152"/>
    </location>
</feature>
<dbReference type="GO" id="GO:0004867">
    <property type="term" value="F:serine-type endopeptidase inhibitor activity"/>
    <property type="evidence" value="ECO:0007669"/>
    <property type="project" value="UniProtKB-UniRule"/>
</dbReference>
<accession>A0A224XRT5</accession>
<protein>
    <recommendedName>
        <fullName evidence="1">Protease inhibitor</fullName>
    </recommendedName>
</protein>
<keyword evidence="1" id="KW-0964">Secreted</keyword>
<dbReference type="GO" id="GO:0005576">
    <property type="term" value="C:extracellular region"/>
    <property type="evidence" value="ECO:0007669"/>
    <property type="project" value="UniProtKB-SubCell"/>
</dbReference>
<comment type="caution">
    <text evidence="2">Lacks conserved residue(s) required for the propagation of feature annotation.</text>
</comment>
<evidence type="ECO:0000313" key="4">
    <source>
        <dbReference type="EMBL" id="JAW13834.1"/>
    </source>
</evidence>
<keyword evidence="2" id="KW-1015">Disulfide bond</keyword>
<keyword evidence="1" id="KW-0732">Signal</keyword>
<feature type="chain" id="PRO_5019883548" description="Protease inhibitor" evidence="1">
    <location>
        <begin position="17"/>
        <end position="154"/>
    </location>
</feature>
<dbReference type="AlphaFoldDB" id="A0A224XRT5"/>
<proteinExistence type="inferred from homology"/>
<dbReference type="PIRSF" id="PIRSF001625">
    <property type="entry name" value="Prot_inhib_pacifastin"/>
    <property type="match status" value="1"/>
</dbReference>
<name>A0A224XRT5_9HEMI</name>